<evidence type="ECO:0000256" key="1">
    <source>
        <dbReference type="ARBA" id="ARBA00004141"/>
    </source>
</evidence>
<dbReference type="EMBL" id="JAAARO010000019">
    <property type="protein sequence ID" value="KAF5730731.1"/>
    <property type="molecule type" value="Genomic_DNA"/>
</dbReference>
<dbReference type="GO" id="GO:0016020">
    <property type="term" value="C:membrane"/>
    <property type="evidence" value="ECO:0007669"/>
    <property type="project" value="UniProtKB-SubCell"/>
</dbReference>
<feature type="transmembrane region" description="Helical" evidence="6">
    <location>
        <begin position="397"/>
        <end position="416"/>
    </location>
</feature>
<comment type="subcellular location">
    <subcellularLocation>
        <location evidence="1">Membrane</location>
        <topology evidence="1">Multi-pass membrane protein</topology>
    </subcellularLocation>
</comment>
<feature type="transmembrane region" description="Helical" evidence="6">
    <location>
        <begin position="519"/>
        <end position="538"/>
    </location>
</feature>
<feature type="transmembrane region" description="Helical" evidence="6">
    <location>
        <begin position="20"/>
        <end position="37"/>
    </location>
</feature>
<accession>A0A7J7C986</accession>
<evidence type="ECO:0000256" key="4">
    <source>
        <dbReference type="ARBA" id="ARBA00022989"/>
    </source>
</evidence>
<dbReference type="SUPFAM" id="SSF103473">
    <property type="entry name" value="MFS general substrate transporter"/>
    <property type="match status" value="1"/>
</dbReference>
<dbReference type="AlphaFoldDB" id="A0A7J7C986"/>
<keyword evidence="8" id="KW-1185">Reference proteome</keyword>
<comment type="caution">
    <text evidence="7">The sequence shown here is derived from an EMBL/GenBank/DDBJ whole genome shotgun (WGS) entry which is preliminary data.</text>
</comment>
<proteinExistence type="inferred from homology"/>
<gene>
    <name evidence="7" type="ORF">HS088_TW19G00326</name>
</gene>
<evidence type="ECO:0000256" key="2">
    <source>
        <dbReference type="ARBA" id="ARBA00005982"/>
    </source>
</evidence>
<dbReference type="Pfam" id="PF00854">
    <property type="entry name" value="PTR2"/>
    <property type="match status" value="1"/>
</dbReference>
<feature type="transmembrane region" description="Helical" evidence="6">
    <location>
        <begin position="479"/>
        <end position="499"/>
    </location>
</feature>
<evidence type="ECO:0000313" key="8">
    <source>
        <dbReference type="Proteomes" id="UP000593562"/>
    </source>
</evidence>
<keyword evidence="3 6" id="KW-0812">Transmembrane</keyword>
<evidence type="ECO:0000256" key="5">
    <source>
        <dbReference type="ARBA" id="ARBA00023136"/>
    </source>
</evidence>
<keyword evidence="4 6" id="KW-1133">Transmembrane helix</keyword>
<reference evidence="7 8" key="1">
    <citation type="journal article" date="2020" name="Nat. Commun.">
        <title>Genome of Tripterygium wilfordii and identification of cytochrome P450 involved in triptolide biosynthesis.</title>
        <authorList>
            <person name="Tu L."/>
            <person name="Su P."/>
            <person name="Zhang Z."/>
            <person name="Gao L."/>
            <person name="Wang J."/>
            <person name="Hu T."/>
            <person name="Zhou J."/>
            <person name="Zhang Y."/>
            <person name="Zhao Y."/>
            <person name="Liu Y."/>
            <person name="Song Y."/>
            <person name="Tong Y."/>
            <person name="Lu Y."/>
            <person name="Yang J."/>
            <person name="Xu C."/>
            <person name="Jia M."/>
            <person name="Peters R.J."/>
            <person name="Huang L."/>
            <person name="Gao W."/>
        </authorList>
    </citation>
    <scope>NUCLEOTIDE SEQUENCE [LARGE SCALE GENOMIC DNA]</scope>
    <source>
        <strain evidence="8">cv. XIE 37</strain>
        <tissue evidence="7">Leaf</tissue>
    </source>
</reference>
<comment type="similarity">
    <text evidence="2">Belongs to the major facilitator superfamily. Proton-dependent oligopeptide transporter (POT/PTR) (TC 2.A.17) family.</text>
</comment>
<dbReference type="InterPro" id="IPR036259">
    <property type="entry name" value="MFS_trans_sf"/>
</dbReference>
<dbReference type="GO" id="GO:0022857">
    <property type="term" value="F:transmembrane transporter activity"/>
    <property type="evidence" value="ECO:0007669"/>
    <property type="project" value="InterPro"/>
</dbReference>
<dbReference type="PANTHER" id="PTHR11654">
    <property type="entry name" value="OLIGOPEPTIDE TRANSPORTER-RELATED"/>
    <property type="match status" value="1"/>
</dbReference>
<evidence type="ECO:0000313" key="7">
    <source>
        <dbReference type="EMBL" id="KAF5730731.1"/>
    </source>
</evidence>
<feature type="transmembrane region" description="Helical" evidence="6">
    <location>
        <begin position="353"/>
        <end position="376"/>
    </location>
</feature>
<sequence length="557" mass="61434">MTQEEDKASLSNNQKGGFRASMFIFAFSALENMGFIANTDSMVLYFIDVMNFDVPSASNTLTNLAGSTFLLSLVGGFVSDTYLNRLHTVLLFGILEILGLALLTIQARYESLHPEYCGGKSRSVEGGIAVLMLYASLILLALGSGGVRGALVVLGADQFDQKDPEEAKGLATFFNWLRLSTVMGGAVGVTAIVWVSTTKKWYWGFFISTVVASAGYVVLAAGKPFFRLQAPGESPILRIAKAITVIGWAIKNRKLPLPDKPEVLYENDDKESTEEKIGYTNQFRFLDKAAIVVPEGSEAAICRVSQVEEVKILIRMLPILGSTIIMNTCSAQLQTFSVQQGNIMDLHLGSLEVPAASVPVIPLVFTCILLPAYEFLFVPFARKITHHPSGITQLQRVGVGLVLSAISMAVAGIVEVKRRDQTKKDIGNPISVFWLSFQYGISGIADMFTLVGMLEFFYKEAPACMRSLSTSFTYLSLSFGYFLSSVFVDLINAITKRVAAPSRKGWIEGTNLNDNNLNLFYWFLAILSCLNFINYLFWASWYKYKAEEDHPQPNYSN</sequence>
<evidence type="ECO:0000256" key="6">
    <source>
        <dbReference type="SAM" id="Phobius"/>
    </source>
</evidence>
<dbReference type="Proteomes" id="UP000593562">
    <property type="component" value="Unassembled WGS sequence"/>
</dbReference>
<feature type="transmembrane region" description="Helical" evidence="6">
    <location>
        <begin position="201"/>
        <end position="219"/>
    </location>
</feature>
<evidence type="ECO:0000256" key="3">
    <source>
        <dbReference type="ARBA" id="ARBA00022692"/>
    </source>
</evidence>
<dbReference type="Gene3D" id="1.20.1250.20">
    <property type="entry name" value="MFS general substrate transporter like domains"/>
    <property type="match status" value="1"/>
</dbReference>
<name>A0A7J7C986_TRIWF</name>
<protein>
    <submittedName>
        <fullName evidence="7">Peptide transporter PTR1</fullName>
    </submittedName>
</protein>
<feature type="transmembrane region" description="Helical" evidence="6">
    <location>
        <begin position="129"/>
        <end position="155"/>
    </location>
</feature>
<feature type="transmembrane region" description="Helical" evidence="6">
    <location>
        <begin position="176"/>
        <end position="195"/>
    </location>
</feature>
<feature type="transmembrane region" description="Helical" evidence="6">
    <location>
        <begin position="57"/>
        <end position="77"/>
    </location>
</feature>
<feature type="transmembrane region" description="Helical" evidence="6">
    <location>
        <begin position="436"/>
        <end position="458"/>
    </location>
</feature>
<organism evidence="7 8">
    <name type="scientific">Tripterygium wilfordii</name>
    <name type="common">Thunder God vine</name>
    <dbReference type="NCBI Taxonomy" id="458696"/>
    <lineage>
        <taxon>Eukaryota</taxon>
        <taxon>Viridiplantae</taxon>
        <taxon>Streptophyta</taxon>
        <taxon>Embryophyta</taxon>
        <taxon>Tracheophyta</taxon>
        <taxon>Spermatophyta</taxon>
        <taxon>Magnoliopsida</taxon>
        <taxon>eudicotyledons</taxon>
        <taxon>Gunneridae</taxon>
        <taxon>Pentapetalae</taxon>
        <taxon>rosids</taxon>
        <taxon>fabids</taxon>
        <taxon>Celastrales</taxon>
        <taxon>Celastraceae</taxon>
        <taxon>Tripterygium</taxon>
    </lineage>
</organism>
<keyword evidence="5 6" id="KW-0472">Membrane</keyword>
<dbReference type="InterPro" id="IPR000109">
    <property type="entry name" value="POT_fam"/>
</dbReference>
<dbReference type="InParanoid" id="A0A7J7C986"/>
<feature type="transmembrane region" description="Helical" evidence="6">
    <location>
        <begin position="89"/>
        <end position="109"/>
    </location>
</feature>